<sequence length="113" mass="13114">MIGQRIKELRRGKGYSISKLALLAGVSKSYLSYIERGLRNNPSLDFLSRIAEPLDTTVDFLLNEQVKTLFQDTNIDEEWKILLNKAIDNGMTKEDFLTLQNFIEFKNWKIQNS</sequence>
<dbReference type="PROSITE" id="PS50943">
    <property type="entry name" value="HTH_CROC1"/>
    <property type="match status" value="1"/>
</dbReference>
<dbReference type="GO" id="GO:0003700">
    <property type="term" value="F:DNA-binding transcription factor activity"/>
    <property type="evidence" value="ECO:0007669"/>
    <property type="project" value="TreeGrafter"/>
</dbReference>
<dbReference type="GO" id="GO:0005829">
    <property type="term" value="C:cytosol"/>
    <property type="evidence" value="ECO:0007669"/>
    <property type="project" value="TreeGrafter"/>
</dbReference>
<feature type="domain" description="HTH cro/C1-type" evidence="2">
    <location>
        <begin position="6"/>
        <end position="61"/>
    </location>
</feature>
<dbReference type="GO" id="GO:0003677">
    <property type="term" value="F:DNA binding"/>
    <property type="evidence" value="ECO:0007669"/>
    <property type="project" value="UniProtKB-KW"/>
</dbReference>
<dbReference type="RefSeq" id="WP_055738484.1">
    <property type="nucleotide sequence ID" value="NZ_JAAIWL010000015.1"/>
</dbReference>
<dbReference type="STRING" id="157838.AN964_04085"/>
<dbReference type="PANTHER" id="PTHR46797">
    <property type="entry name" value="HTH-TYPE TRANSCRIPTIONAL REGULATOR"/>
    <property type="match status" value="1"/>
</dbReference>
<dbReference type="SUPFAM" id="SSF47413">
    <property type="entry name" value="lambda repressor-like DNA-binding domains"/>
    <property type="match status" value="1"/>
</dbReference>
<dbReference type="OrthoDB" id="1859224at2"/>
<dbReference type="Pfam" id="PF01381">
    <property type="entry name" value="HTH_3"/>
    <property type="match status" value="1"/>
</dbReference>
<evidence type="ECO:0000259" key="2">
    <source>
        <dbReference type="PROSITE" id="PS50943"/>
    </source>
</evidence>
<protein>
    <submittedName>
        <fullName evidence="3">Transcriptional regulator</fullName>
    </submittedName>
</protein>
<dbReference type="InterPro" id="IPR010982">
    <property type="entry name" value="Lambda_DNA-bd_dom_sf"/>
</dbReference>
<proteinExistence type="predicted"/>
<organism evidence="3 4">
    <name type="scientific">Heyndrickxia shackletonii</name>
    <dbReference type="NCBI Taxonomy" id="157838"/>
    <lineage>
        <taxon>Bacteria</taxon>
        <taxon>Bacillati</taxon>
        <taxon>Bacillota</taxon>
        <taxon>Bacilli</taxon>
        <taxon>Bacillales</taxon>
        <taxon>Bacillaceae</taxon>
        <taxon>Heyndrickxia</taxon>
    </lineage>
</organism>
<dbReference type="SUPFAM" id="SSF47406">
    <property type="entry name" value="SinR repressor dimerisation domain-like"/>
    <property type="match status" value="1"/>
</dbReference>
<keyword evidence="1" id="KW-0238">DNA-binding</keyword>
<dbReference type="InterPro" id="IPR001387">
    <property type="entry name" value="Cro/C1-type_HTH"/>
</dbReference>
<dbReference type="PANTHER" id="PTHR46797:SF1">
    <property type="entry name" value="METHYLPHOSPHONATE SYNTHASE"/>
    <property type="match status" value="1"/>
</dbReference>
<dbReference type="InterPro" id="IPR050807">
    <property type="entry name" value="TransReg_Diox_bact_type"/>
</dbReference>
<evidence type="ECO:0000313" key="3">
    <source>
        <dbReference type="EMBL" id="KQL52778.1"/>
    </source>
</evidence>
<evidence type="ECO:0000313" key="4">
    <source>
        <dbReference type="Proteomes" id="UP000051888"/>
    </source>
</evidence>
<comment type="caution">
    <text evidence="3">The sequence shown here is derived from an EMBL/GenBank/DDBJ whole genome shotgun (WGS) entry which is preliminary data.</text>
</comment>
<dbReference type="GO" id="GO:0046983">
    <property type="term" value="F:protein dimerization activity"/>
    <property type="evidence" value="ECO:0007669"/>
    <property type="project" value="InterPro"/>
</dbReference>
<dbReference type="CDD" id="cd00093">
    <property type="entry name" value="HTH_XRE"/>
    <property type="match status" value="1"/>
</dbReference>
<dbReference type="PATRIC" id="fig|157838.3.peg.907"/>
<name>A0A0Q3WV31_9BACI</name>
<keyword evidence="4" id="KW-1185">Reference proteome</keyword>
<accession>A0A0Q3WV31</accession>
<dbReference type="EMBL" id="LJJC01000004">
    <property type="protein sequence ID" value="KQL52778.1"/>
    <property type="molecule type" value="Genomic_DNA"/>
</dbReference>
<evidence type="ECO:0000256" key="1">
    <source>
        <dbReference type="ARBA" id="ARBA00023125"/>
    </source>
</evidence>
<dbReference type="Proteomes" id="UP000051888">
    <property type="component" value="Unassembled WGS sequence"/>
</dbReference>
<dbReference type="InterPro" id="IPR036281">
    <property type="entry name" value="SinR/SinI_dimer_dom_sf"/>
</dbReference>
<dbReference type="AlphaFoldDB" id="A0A0Q3WV31"/>
<reference evidence="3 4" key="1">
    <citation type="submission" date="2015-09" db="EMBL/GenBank/DDBJ databases">
        <title>Genome sequencing project for genomic taxonomy and phylogenomics of Bacillus-like bacteria.</title>
        <authorList>
            <person name="Liu B."/>
            <person name="Wang J."/>
            <person name="Zhu Y."/>
            <person name="Liu G."/>
            <person name="Chen Q."/>
            <person name="Chen Z."/>
            <person name="Lan J."/>
            <person name="Che J."/>
            <person name="Ge C."/>
            <person name="Shi H."/>
            <person name="Pan Z."/>
            <person name="Liu X."/>
        </authorList>
    </citation>
    <scope>NUCLEOTIDE SEQUENCE [LARGE SCALE GENOMIC DNA]</scope>
    <source>
        <strain evidence="3 4">LMG 18435</strain>
    </source>
</reference>
<dbReference type="SMART" id="SM00530">
    <property type="entry name" value="HTH_XRE"/>
    <property type="match status" value="1"/>
</dbReference>
<gene>
    <name evidence="3" type="ORF">AN964_04085</name>
</gene>
<dbReference type="Gene3D" id="1.10.260.40">
    <property type="entry name" value="lambda repressor-like DNA-binding domains"/>
    <property type="match status" value="1"/>
</dbReference>